<dbReference type="Proteomes" id="UP000620124">
    <property type="component" value="Unassembled WGS sequence"/>
</dbReference>
<feature type="region of interest" description="Disordered" evidence="1">
    <location>
        <begin position="856"/>
        <end position="875"/>
    </location>
</feature>
<gene>
    <name evidence="2" type="ORF">MVEN_00567700</name>
</gene>
<dbReference type="AlphaFoldDB" id="A0A8H7D5J6"/>
<evidence type="ECO:0000313" key="3">
    <source>
        <dbReference type="Proteomes" id="UP000620124"/>
    </source>
</evidence>
<feature type="region of interest" description="Disordered" evidence="1">
    <location>
        <begin position="160"/>
        <end position="179"/>
    </location>
</feature>
<feature type="compositionally biased region" description="Acidic residues" evidence="1">
    <location>
        <begin position="1129"/>
        <end position="1143"/>
    </location>
</feature>
<name>A0A8H7D5J6_9AGAR</name>
<feature type="compositionally biased region" description="Acidic residues" evidence="1">
    <location>
        <begin position="1184"/>
        <end position="1237"/>
    </location>
</feature>
<accession>A0A8H7D5J6</accession>
<dbReference type="InterPro" id="IPR041078">
    <property type="entry name" value="Plavaka"/>
</dbReference>
<reference evidence="2" key="1">
    <citation type="submission" date="2020-05" db="EMBL/GenBank/DDBJ databases">
        <title>Mycena genomes resolve the evolution of fungal bioluminescence.</title>
        <authorList>
            <person name="Tsai I.J."/>
        </authorList>
    </citation>
    <scope>NUCLEOTIDE SEQUENCE</scope>
    <source>
        <strain evidence="2">CCC161011</strain>
    </source>
</reference>
<feature type="region of interest" description="Disordered" evidence="1">
    <location>
        <begin position="1124"/>
        <end position="1237"/>
    </location>
</feature>
<evidence type="ECO:0000313" key="2">
    <source>
        <dbReference type="EMBL" id="KAF7362215.1"/>
    </source>
</evidence>
<organism evidence="2 3">
    <name type="scientific">Mycena venus</name>
    <dbReference type="NCBI Taxonomy" id="2733690"/>
    <lineage>
        <taxon>Eukaryota</taxon>
        <taxon>Fungi</taxon>
        <taxon>Dikarya</taxon>
        <taxon>Basidiomycota</taxon>
        <taxon>Agaricomycotina</taxon>
        <taxon>Agaricomycetes</taxon>
        <taxon>Agaricomycetidae</taxon>
        <taxon>Agaricales</taxon>
        <taxon>Marasmiineae</taxon>
        <taxon>Mycenaceae</taxon>
        <taxon>Mycena</taxon>
    </lineage>
</organism>
<proteinExistence type="predicted"/>
<feature type="compositionally biased region" description="Pro residues" evidence="1">
    <location>
        <begin position="60"/>
        <end position="77"/>
    </location>
</feature>
<feature type="region of interest" description="Disordered" evidence="1">
    <location>
        <begin position="47"/>
        <end position="102"/>
    </location>
</feature>
<evidence type="ECO:0000256" key="1">
    <source>
        <dbReference type="SAM" id="MobiDB-lite"/>
    </source>
</evidence>
<keyword evidence="3" id="KW-1185">Reference proteome</keyword>
<protein>
    <submittedName>
        <fullName evidence="2">Uncharacterized protein</fullName>
    </submittedName>
</protein>
<feature type="region of interest" description="Disordered" evidence="1">
    <location>
        <begin position="760"/>
        <end position="786"/>
    </location>
</feature>
<comment type="caution">
    <text evidence="2">The sequence shown here is derived from an EMBL/GenBank/DDBJ whole genome shotgun (WGS) entry which is preliminary data.</text>
</comment>
<dbReference type="OrthoDB" id="3183767at2759"/>
<dbReference type="EMBL" id="JACAZI010000004">
    <property type="protein sequence ID" value="KAF7362215.1"/>
    <property type="molecule type" value="Genomic_DNA"/>
</dbReference>
<sequence length="1237" mass="139198">MAIVELCCVKCPRSSDTSSGLSRHRSSCATYKKCQQDLVARRKARGTLMKGTTGASNARPSPPNVSLPTIPLSPSPEPVQERPLTPPPPSLTNSGRPRRNRRPWPVRFEDVLPEPPAPVPVVVEPAGRVRRVILHVSDTMRSVCNRFGILREYKHRPSYDPDSLLQPEDLSNVPPPSHPPPAVDIPAASSPAPWPFRNMSIYRLMHWANSGSNSKSEAEVTRLVAEVIAADDFQANDLAGFNAHHENRVLDDLDKVKVGDTPWVTDGWVETAVEIDIPSGVRNAPPRKFSVPGLHHRSIVQVIKAAFAEVTALQFHLTPFKRFRTMADGKEERVYDEVYTSEAWLDAHNTLQKSPPEPNCRLERVIAGLMWWSDSTHLANFGTAKAWPLYLYFANLSKYVRACPTSGACHHIAYFPSVTIFYSNTSCKGSPVFQLPDGITDFISTFIPKKSRRATVLTHCRRELMHAVWKLMLDDEFLKAYEHGIVIHCIDGVWRRVYPRIFTYSADYPEKVLLATIRDKGYCPCPRCLVPKKNFDKMGLVHDLRARINDARIYFSNKVTAARKLIYKLGLAINNKRINTLLQNFSLVPTLNAFGERLGHFGFNFHQMLVVDHLHEWSLGVWKATFAHIVRVLYAAVPNEVAVNELNSRFRQIPSFGHGTVRRFCSNASEMKKLAGHNYDNLLVNIIPCVEGLLPEPFNSRLITMLFRLSEWNAFAKLRMHTTTTLGLFSMSTTVIGRELRSFAATTQAEYKTVELQGEMASRARRGARKKAAGQPPGPPPPPAVSKGKFLNLLTYKFHALGDYVRTIMLFGTTDSFSTQIGELAHRLVKRLYGRTNKRNAIKQIARLERRHTRIHRAKQAATDPRNRAKASKFSDHDGSVYTGLDAHHCMSRLHRKPTHIMKFVQTNAHDPAKKNFIPKLKDHLLSRLLGRDFDGDEAEYTTDQRNTVRIIQHNIYEVQTLRINFTTYDMRRDQDTINPHTQPNVMVLSPEIGANAHPFWYARVLGIFHLEVIHTGANSRSGAVQHLEFLWVRWYGTEPGYRSGFKAARLPKIVLRGCHILPAFAAGRTSALLTVPSGTLTAARLKGESQDWENYYVIIWVDRDMFMRYLGDGIGHLIHRNSGWQGNDDSDVNDLPSDDTTDTDPSTAGNQMIVDEPVGEEPTSNPLDMTLASRDGEEHNDSDSDSEDSEMDDSDGDDDGGEEGEEEDGEDEEGGEGDDSCDDEGDLFDDEGFLDI</sequence>
<feature type="compositionally biased region" description="Basic residues" evidence="1">
    <location>
        <begin position="763"/>
        <end position="772"/>
    </location>
</feature>
<dbReference type="Pfam" id="PF18759">
    <property type="entry name" value="Plavaka"/>
    <property type="match status" value="1"/>
</dbReference>